<dbReference type="AlphaFoldDB" id="U1GJA4"/>
<gene>
    <name evidence="2" type="ORF">H641_04866</name>
</gene>
<name>U1GJA4_9ACTN</name>
<dbReference type="PANTHER" id="PTHR12216">
    <property type="entry name" value="UROCANATE HYDRATASE"/>
    <property type="match status" value="1"/>
</dbReference>
<dbReference type="EC" id="4.2.1.49" evidence="2"/>
<dbReference type="SUPFAM" id="SSF111326">
    <property type="entry name" value="Urocanase"/>
    <property type="match status" value="1"/>
</dbReference>
<comment type="caution">
    <text evidence="2">The sequence shown here is derived from an EMBL/GenBank/DDBJ whole genome shotgun (WGS) entry which is preliminary data.</text>
</comment>
<dbReference type="GO" id="GO:0016153">
    <property type="term" value="F:urocanate hydratase activity"/>
    <property type="evidence" value="ECO:0007669"/>
    <property type="project" value="UniProtKB-EC"/>
</dbReference>
<evidence type="ECO:0000313" key="3">
    <source>
        <dbReference type="Proteomes" id="UP000016307"/>
    </source>
</evidence>
<keyword evidence="2" id="KW-0456">Lyase</keyword>
<reference evidence="2 3" key="1">
    <citation type="journal article" date="2013" name="BMC Genomics">
        <title>Comparative genomics reveals distinct host-interacting traits of three major human-associated propionibacteria.</title>
        <authorList>
            <person name="Mak T.N."/>
            <person name="Schmid M."/>
            <person name="Brzuszkiewicz E."/>
            <person name="Zeng G."/>
            <person name="Meyer R."/>
            <person name="Sfanos K.S."/>
            <person name="Brinkmann V."/>
            <person name="Meyer T.F."/>
            <person name="Bruggemann H."/>
        </authorList>
    </citation>
    <scope>NUCLEOTIDE SEQUENCE [LARGE SCALE GENOMIC DNA]</scope>
    <source>
        <strain evidence="2 3">DSM 20700</strain>
    </source>
</reference>
<dbReference type="Proteomes" id="UP000016307">
    <property type="component" value="Unassembled WGS sequence"/>
</dbReference>
<dbReference type="EMBL" id="AOSS01000167">
    <property type="protein sequence ID" value="ERF56919.1"/>
    <property type="molecule type" value="Genomic_DNA"/>
</dbReference>
<dbReference type="Gene3D" id="3.40.1770.10">
    <property type="entry name" value="Urocanase superfamily"/>
    <property type="match status" value="1"/>
</dbReference>
<dbReference type="InterPro" id="IPR023637">
    <property type="entry name" value="Urocanase-like"/>
</dbReference>
<accession>U1GJA4</accession>
<evidence type="ECO:0000313" key="2">
    <source>
        <dbReference type="EMBL" id="ERF56919.1"/>
    </source>
</evidence>
<feature type="non-terminal residue" evidence="2">
    <location>
        <position position="1"/>
    </location>
</feature>
<proteinExistence type="predicted"/>
<dbReference type="PATRIC" id="fig|1160719.4.peg.932"/>
<dbReference type="GO" id="GO:0006548">
    <property type="term" value="P:L-histidine catabolic process"/>
    <property type="evidence" value="ECO:0007669"/>
    <property type="project" value="TreeGrafter"/>
</dbReference>
<dbReference type="InterPro" id="IPR036190">
    <property type="entry name" value="Urocanase_sf"/>
</dbReference>
<keyword evidence="3" id="KW-1185">Reference proteome</keyword>
<dbReference type="InterPro" id="IPR035401">
    <property type="entry name" value="Urocanase_C"/>
</dbReference>
<organism evidence="2 3">
    <name type="scientific">Cutibacterium granulosum DSM 20700</name>
    <dbReference type="NCBI Taxonomy" id="1160719"/>
    <lineage>
        <taxon>Bacteria</taxon>
        <taxon>Bacillati</taxon>
        <taxon>Actinomycetota</taxon>
        <taxon>Actinomycetes</taxon>
        <taxon>Propionibacteriales</taxon>
        <taxon>Propionibacteriaceae</taxon>
        <taxon>Cutibacterium</taxon>
    </lineage>
</organism>
<sequence length="107" mass="11322">ADMATQCFAGNAARGMSLVTLHNGGGTGIGNAINGGFGLVLDGSERVDAVIRSGLLWDVMCGVARRGWARNEHSVETARAFNQESPQGHITLPYLVDEEVIDKVVPQ</sequence>
<feature type="domain" description="Urocanase C-terminal" evidence="1">
    <location>
        <begin position="1"/>
        <end position="79"/>
    </location>
</feature>
<protein>
    <submittedName>
        <fullName evidence="2">Urocanate hydratase</fullName>
        <ecNumber evidence="2">4.2.1.49</ecNumber>
    </submittedName>
</protein>
<dbReference type="PANTHER" id="PTHR12216:SF3">
    <property type="entry name" value="UROCANATE HYDRATASE"/>
    <property type="match status" value="1"/>
</dbReference>
<dbReference type="Pfam" id="PF17392">
    <property type="entry name" value="Urocanase_C"/>
    <property type="match status" value="1"/>
</dbReference>
<evidence type="ECO:0000259" key="1">
    <source>
        <dbReference type="Pfam" id="PF17392"/>
    </source>
</evidence>